<feature type="repeat" description="TPR" evidence="2">
    <location>
        <begin position="105"/>
        <end position="138"/>
    </location>
</feature>
<proteinExistence type="predicted"/>
<dbReference type="Gene3D" id="1.25.40.10">
    <property type="entry name" value="Tetratricopeptide repeat domain"/>
    <property type="match status" value="1"/>
</dbReference>
<dbReference type="Pfam" id="PF13469">
    <property type="entry name" value="Sulfotransfer_3"/>
    <property type="match status" value="1"/>
</dbReference>
<keyword evidence="1" id="KW-0808">Transferase</keyword>
<dbReference type="Proteomes" id="UP001620597">
    <property type="component" value="Unassembled WGS sequence"/>
</dbReference>
<dbReference type="PANTHER" id="PTHR12788">
    <property type="entry name" value="PROTEIN-TYROSINE SULFOTRANSFERASE 2"/>
    <property type="match status" value="1"/>
</dbReference>
<reference evidence="3 4" key="1">
    <citation type="submission" date="2024-03" db="EMBL/GenBank/DDBJ databases">
        <title>High-quality draft genome sequence of Oceanobacter sp. wDCs-4.</title>
        <authorList>
            <person name="Dong C."/>
        </authorList>
    </citation>
    <scope>NUCLEOTIDE SEQUENCE [LARGE SCALE GENOMIC DNA]</scope>
    <source>
        <strain evidence="4">wDCs-4</strain>
    </source>
</reference>
<dbReference type="EMBL" id="JBBKTX010000001">
    <property type="protein sequence ID" value="MFK4751016.1"/>
    <property type="molecule type" value="Genomic_DNA"/>
</dbReference>
<dbReference type="InterPro" id="IPR019734">
    <property type="entry name" value="TPR_rpt"/>
</dbReference>
<gene>
    <name evidence="3" type="ORF">WG929_01215</name>
</gene>
<comment type="caution">
    <text evidence="3">The sequence shown here is derived from an EMBL/GenBank/DDBJ whole genome shotgun (WGS) entry which is preliminary data.</text>
</comment>
<dbReference type="InterPro" id="IPR027417">
    <property type="entry name" value="P-loop_NTPase"/>
</dbReference>
<dbReference type="InterPro" id="IPR011990">
    <property type="entry name" value="TPR-like_helical_dom_sf"/>
</dbReference>
<dbReference type="PROSITE" id="PS50005">
    <property type="entry name" value="TPR"/>
    <property type="match status" value="1"/>
</dbReference>
<sequence length="481" mass="53958">MPVQQAMVLAQRWLHSGQPLPAIDVLRQITQQVPGFADAWMMLFAALNHSADQQGLVQDAQRCLASKPRFIPALTSLSLAKRITQQHSDALRLIDKALKLEPTLAELHNHRGVILKEMGRSDAALESFKRCLALQPDNANAIWNRSDMVGALTAAEYQRCQALASGDKLSPNQRAMIYYSLGRSDESAQEYARQFDNIQAGAELKRSIVPYQHSAELSQIEKAAAAFPTAASASAADNLAGKPTPIFICGLPRSGTTLTEQILSSHPSVAGGDELNDLPLACGQWLARKGIRKTFPNWVADMPEDGWQAIGNAYLDSTKALQDGGWFTDKNLQNYKAIGVIRKALPHAKIVVCRRNPMDNLWGCYRQFFSEGMYFTYQQEELADIWNASEKLIQHWRNTGSDIFVMEYETLIAEPEHTIRALLDFVGLPWNDACLNFHENKRSVRTLSATQVRKPLSNSRVAQWQRYEEQLQPMLNRLDRQ</sequence>
<dbReference type="InterPro" id="IPR026634">
    <property type="entry name" value="TPST-like"/>
</dbReference>
<evidence type="ECO:0000256" key="2">
    <source>
        <dbReference type="PROSITE-ProRule" id="PRU00339"/>
    </source>
</evidence>
<dbReference type="SUPFAM" id="SSF52540">
    <property type="entry name" value="P-loop containing nucleoside triphosphate hydrolases"/>
    <property type="match status" value="1"/>
</dbReference>
<evidence type="ECO:0000313" key="4">
    <source>
        <dbReference type="Proteomes" id="UP001620597"/>
    </source>
</evidence>
<keyword evidence="4" id="KW-1185">Reference proteome</keyword>
<dbReference type="Pfam" id="PF00515">
    <property type="entry name" value="TPR_1"/>
    <property type="match status" value="1"/>
</dbReference>
<dbReference type="Gene3D" id="3.40.50.300">
    <property type="entry name" value="P-loop containing nucleotide triphosphate hydrolases"/>
    <property type="match status" value="1"/>
</dbReference>
<keyword evidence="2" id="KW-0802">TPR repeat</keyword>
<evidence type="ECO:0000313" key="3">
    <source>
        <dbReference type="EMBL" id="MFK4751016.1"/>
    </source>
</evidence>
<dbReference type="PANTHER" id="PTHR12788:SF10">
    <property type="entry name" value="PROTEIN-TYROSINE SULFOTRANSFERASE"/>
    <property type="match status" value="1"/>
</dbReference>
<organism evidence="3 4">
    <name type="scientific">Oceanobacter antarcticus</name>
    <dbReference type="NCBI Taxonomy" id="3133425"/>
    <lineage>
        <taxon>Bacteria</taxon>
        <taxon>Pseudomonadati</taxon>
        <taxon>Pseudomonadota</taxon>
        <taxon>Gammaproteobacteria</taxon>
        <taxon>Oceanospirillales</taxon>
        <taxon>Oceanospirillaceae</taxon>
        <taxon>Oceanobacter</taxon>
    </lineage>
</organism>
<protein>
    <submittedName>
        <fullName evidence="3">Sulfotransferase</fullName>
    </submittedName>
</protein>
<dbReference type="SMART" id="SM00028">
    <property type="entry name" value="TPR"/>
    <property type="match status" value="2"/>
</dbReference>
<evidence type="ECO:0000256" key="1">
    <source>
        <dbReference type="ARBA" id="ARBA00022679"/>
    </source>
</evidence>
<accession>A0ABW8NDJ1</accession>
<dbReference type="SUPFAM" id="SSF48452">
    <property type="entry name" value="TPR-like"/>
    <property type="match status" value="1"/>
</dbReference>
<dbReference type="RefSeq" id="WP_416204546.1">
    <property type="nucleotide sequence ID" value="NZ_JBBKTX010000001.1"/>
</dbReference>
<name>A0ABW8NDJ1_9GAMM</name>